<dbReference type="Proteomes" id="UP001059663">
    <property type="component" value="Chromosome"/>
</dbReference>
<evidence type="ECO:0000313" key="1">
    <source>
        <dbReference type="EMBL" id="UUZ44732.1"/>
    </source>
</evidence>
<sequence>MLLATGEDFAEYTRRVDNDAAGFWSVAYFGLHAIQPELWDFAKRVSAELSHSIGYRPAGRVDIDCFVGRYEFTHTGPHVDQAHNFGFTVEAGKTMLARPSKFSHLTGTGKAEYDSVREGAVALENTSDVVCYFPHDWVHVAETPTRPSVNLNVTFWNFDDLSGHAVSEHIDSLFGPPATTQMNPPVNGPMSLSSADMDLAKALAAGSGQPLRDRLTEIELVRSTSGNLNVPRPVLAGVNTQQQGGVVRLREGASLGWSVSSDGETLSIGGNGHLGRLPVRPALLSALESLVSGAAVSPAGDEDLSVLVASLHSWGVVA</sequence>
<organism evidence="1 2">
    <name type="scientific">Janibacter limosus</name>
    <dbReference type="NCBI Taxonomy" id="53458"/>
    <lineage>
        <taxon>Bacteria</taxon>
        <taxon>Bacillati</taxon>
        <taxon>Actinomycetota</taxon>
        <taxon>Actinomycetes</taxon>
        <taxon>Micrococcales</taxon>
        <taxon>Intrasporangiaceae</taxon>
        <taxon>Janibacter</taxon>
    </lineage>
</organism>
<protein>
    <submittedName>
        <fullName evidence="1">Uncharacterized protein</fullName>
    </submittedName>
</protein>
<reference evidence="1" key="1">
    <citation type="submission" date="2021-11" db="EMBL/GenBank/DDBJ databases">
        <title>Study of the species diversity of bacterial strains isolated from a unique natural object - Shulgan-Tash cave (Bashkiria).</title>
        <authorList>
            <person name="Sazanova A.L."/>
            <person name="Chirak E.R."/>
            <person name="Safronova V.I."/>
        </authorList>
    </citation>
    <scope>NUCLEOTIDE SEQUENCE</scope>
    <source>
        <strain evidence="1">P1</strain>
    </source>
</reference>
<dbReference type="EMBL" id="CP087977">
    <property type="protein sequence ID" value="UUZ44732.1"/>
    <property type="molecule type" value="Genomic_DNA"/>
</dbReference>
<evidence type="ECO:0000313" key="2">
    <source>
        <dbReference type="Proteomes" id="UP001059663"/>
    </source>
</evidence>
<name>A0AC61U3X4_9MICO</name>
<gene>
    <name evidence="1" type="ORF">LP422_20925</name>
</gene>
<proteinExistence type="predicted"/>
<accession>A0AC61U3X4</accession>